<sequence length="106" mass="12649">MYTGLIFYDPFGILIWRYKIKDNKYSSYLNRDGYYLPVKYCYPFKNEDVTKNIPQKYLYETVDPSIKNNNSYLQLLDGIDYKGNFMYYGGCDNTIYSNESLKSDNK</sequence>
<gene>
    <name evidence="1" type="ORF">LY90DRAFT_519971</name>
</gene>
<dbReference type="AlphaFoldDB" id="A0A1Y1YL45"/>
<dbReference type="OrthoDB" id="2161183at2759"/>
<evidence type="ECO:0000313" key="1">
    <source>
        <dbReference type="EMBL" id="ORX98553.1"/>
    </source>
</evidence>
<comment type="caution">
    <text evidence="1">The sequence shown here is derived from an EMBL/GenBank/DDBJ whole genome shotgun (WGS) entry which is preliminary data.</text>
</comment>
<reference evidence="1 2" key="1">
    <citation type="submission" date="2016-08" db="EMBL/GenBank/DDBJ databases">
        <title>A Parts List for Fungal Cellulosomes Revealed by Comparative Genomics.</title>
        <authorList>
            <consortium name="DOE Joint Genome Institute"/>
            <person name="Haitjema C.H."/>
            <person name="Gilmore S.P."/>
            <person name="Henske J.K."/>
            <person name="Solomon K.V."/>
            <person name="De Groot R."/>
            <person name="Kuo A."/>
            <person name="Mondo S.J."/>
            <person name="Salamov A.A."/>
            <person name="Labutti K."/>
            <person name="Zhao Z."/>
            <person name="Chiniquy J."/>
            <person name="Barry K."/>
            <person name="Brewer H.M."/>
            <person name="Purvine S.O."/>
            <person name="Wright A.T."/>
            <person name="Boxma B."/>
            <person name="Van Alen T."/>
            <person name="Hackstein J.H."/>
            <person name="Baker S.E."/>
            <person name="Grigoriev I.V."/>
            <person name="O'Malley M.A."/>
        </authorList>
    </citation>
    <scope>NUCLEOTIDE SEQUENCE [LARGE SCALE GENOMIC DNA]</scope>
    <source>
        <strain evidence="1 2">G1</strain>
    </source>
</reference>
<dbReference type="Proteomes" id="UP000193920">
    <property type="component" value="Unassembled WGS sequence"/>
</dbReference>
<accession>A0A1Y1YL45</accession>
<protein>
    <submittedName>
        <fullName evidence="1">Uncharacterized protein</fullName>
    </submittedName>
</protein>
<evidence type="ECO:0000313" key="2">
    <source>
        <dbReference type="Proteomes" id="UP000193920"/>
    </source>
</evidence>
<dbReference type="EMBL" id="MCOG01000564">
    <property type="protein sequence ID" value="ORX98553.1"/>
    <property type="molecule type" value="Genomic_DNA"/>
</dbReference>
<dbReference type="STRING" id="1754190.A0A1Y1YL45"/>
<keyword evidence="2" id="KW-1185">Reference proteome</keyword>
<organism evidence="1 2">
    <name type="scientific">Neocallimastix californiae</name>
    <dbReference type="NCBI Taxonomy" id="1754190"/>
    <lineage>
        <taxon>Eukaryota</taxon>
        <taxon>Fungi</taxon>
        <taxon>Fungi incertae sedis</taxon>
        <taxon>Chytridiomycota</taxon>
        <taxon>Chytridiomycota incertae sedis</taxon>
        <taxon>Neocallimastigomycetes</taxon>
        <taxon>Neocallimastigales</taxon>
        <taxon>Neocallimastigaceae</taxon>
        <taxon>Neocallimastix</taxon>
    </lineage>
</organism>
<proteinExistence type="predicted"/>
<name>A0A1Y1YL45_9FUNG</name>